<feature type="region of interest" description="Disordered" evidence="1">
    <location>
        <begin position="72"/>
        <end position="107"/>
    </location>
</feature>
<protein>
    <submittedName>
        <fullName evidence="2">Uncharacterized protein</fullName>
    </submittedName>
</protein>
<organism evidence="2 3">
    <name type="scientific">Puccinia coronata f. sp. avenae</name>
    <dbReference type="NCBI Taxonomy" id="200324"/>
    <lineage>
        <taxon>Eukaryota</taxon>
        <taxon>Fungi</taxon>
        <taxon>Dikarya</taxon>
        <taxon>Basidiomycota</taxon>
        <taxon>Pucciniomycotina</taxon>
        <taxon>Pucciniomycetes</taxon>
        <taxon>Pucciniales</taxon>
        <taxon>Pucciniaceae</taxon>
        <taxon>Puccinia</taxon>
    </lineage>
</organism>
<evidence type="ECO:0000313" key="3">
    <source>
        <dbReference type="Proteomes" id="UP000235392"/>
    </source>
</evidence>
<gene>
    <name evidence="2" type="ORF">PCASD_15263</name>
</gene>
<comment type="caution">
    <text evidence="2">The sequence shown here is derived from an EMBL/GenBank/DDBJ whole genome shotgun (WGS) entry which is preliminary data.</text>
</comment>
<dbReference type="EMBL" id="PGCI01000153">
    <property type="protein sequence ID" value="PLW36847.1"/>
    <property type="molecule type" value="Genomic_DNA"/>
</dbReference>
<proteinExistence type="predicted"/>
<dbReference type="AlphaFoldDB" id="A0A2N5UGM1"/>
<name>A0A2N5UGM1_9BASI</name>
<evidence type="ECO:0000313" key="2">
    <source>
        <dbReference type="EMBL" id="PLW36847.1"/>
    </source>
</evidence>
<feature type="compositionally biased region" description="Basic residues" evidence="1">
    <location>
        <begin position="98"/>
        <end position="107"/>
    </location>
</feature>
<feature type="region of interest" description="Disordered" evidence="1">
    <location>
        <begin position="1"/>
        <end position="24"/>
    </location>
</feature>
<sequence length="107" mass="11550">MTLLCNKTESALKPRPTNSHKLSNTAATMAKSDSEGAAIVKEIWAHAAKQKASEKRRAAICNGHIPPLLNPLDQPLDFETTPESNPLVGPGSAQLARNPRHRVPKPL</sequence>
<evidence type="ECO:0000256" key="1">
    <source>
        <dbReference type="SAM" id="MobiDB-lite"/>
    </source>
</evidence>
<reference evidence="2 3" key="1">
    <citation type="submission" date="2017-11" db="EMBL/GenBank/DDBJ databases">
        <title>De novo assembly and phasing of dikaryotic genomes from two isolates of Puccinia coronata f. sp. avenae, the causal agent of oat crown rust.</title>
        <authorList>
            <person name="Miller M.E."/>
            <person name="Zhang Y."/>
            <person name="Omidvar V."/>
            <person name="Sperschneider J."/>
            <person name="Schwessinger B."/>
            <person name="Raley C."/>
            <person name="Palmer J.M."/>
            <person name="Garnica D."/>
            <person name="Upadhyaya N."/>
            <person name="Rathjen J."/>
            <person name="Taylor J.M."/>
            <person name="Park R.F."/>
            <person name="Dodds P.N."/>
            <person name="Hirsch C.D."/>
            <person name="Kianian S.F."/>
            <person name="Figueroa M."/>
        </authorList>
    </citation>
    <scope>NUCLEOTIDE SEQUENCE [LARGE SCALE GENOMIC DNA]</scope>
    <source>
        <strain evidence="2">12SD80</strain>
    </source>
</reference>
<dbReference type="Proteomes" id="UP000235392">
    <property type="component" value="Unassembled WGS sequence"/>
</dbReference>
<accession>A0A2N5UGM1</accession>